<gene>
    <name evidence="3" type="ORF">J1C47_01795</name>
</gene>
<dbReference type="Pfam" id="PF14295">
    <property type="entry name" value="PAN_4"/>
    <property type="match status" value="2"/>
</dbReference>
<evidence type="ECO:0000313" key="4">
    <source>
        <dbReference type="Proteomes" id="UP000664288"/>
    </source>
</evidence>
<organism evidence="3 4">
    <name type="scientific">Jiella sonneratiae</name>
    <dbReference type="NCBI Taxonomy" id="2816856"/>
    <lineage>
        <taxon>Bacteria</taxon>
        <taxon>Pseudomonadati</taxon>
        <taxon>Pseudomonadota</taxon>
        <taxon>Alphaproteobacteria</taxon>
        <taxon>Hyphomicrobiales</taxon>
        <taxon>Aurantimonadaceae</taxon>
        <taxon>Jiella</taxon>
    </lineage>
</organism>
<dbReference type="Proteomes" id="UP000664288">
    <property type="component" value="Unassembled WGS sequence"/>
</dbReference>
<feature type="domain" description="Apple" evidence="2">
    <location>
        <begin position="180"/>
        <end position="231"/>
    </location>
</feature>
<feature type="domain" description="Apple" evidence="2">
    <location>
        <begin position="98"/>
        <end position="155"/>
    </location>
</feature>
<feature type="transmembrane region" description="Helical" evidence="1">
    <location>
        <begin position="70"/>
        <end position="87"/>
    </location>
</feature>
<evidence type="ECO:0000313" key="3">
    <source>
        <dbReference type="EMBL" id="MBO0902362.1"/>
    </source>
</evidence>
<evidence type="ECO:0000259" key="2">
    <source>
        <dbReference type="Pfam" id="PF14295"/>
    </source>
</evidence>
<evidence type="ECO:0000256" key="1">
    <source>
        <dbReference type="SAM" id="Phobius"/>
    </source>
</evidence>
<proteinExistence type="predicted"/>
<keyword evidence="1" id="KW-1133">Transmembrane helix</keyword>
<dbReference type="RefSeq" id="WP_207348996.1">
    <property type="nucleotide sequence ID" value="NZ_JAFMPY010000001.1"/>
</dbReference>
<accession>A0ABS3IZX8</accession>
<sequence length="253" mass="27720">MTQGQRRHRLRQGDKIQYIIRSTLLIARSERQNAAGCFYRSYQTIALSGIRVRVSDRCFRLAEEISMRRVVTSLFCILLLLFLGVGASRADQEFEDNVDRPGGDYKNFDLNDPTPGSFGGPVDACRIQCEQDGACRAWTFVKKGVQGPKARCWLKTAIPNAVRNGCCTSGVPARSFEAGIDRPGGDYKNFDLPAADANLCGSACNGENALCRAWTFVRPGVQGPKPRCWLKNTVPPAAVNDCCTSGVLGPIVH</sequence>
<comment type="caution">
    <text evidence="3">The sequence shown here is derived from an EMBL/GenBank/DDBJ whole genome shotgun (WGS) entry which is preliminary data.</text>
</comment>
<keyword evidence="1" id="KW-0812">Transmembrane</keyword>
<dbReference type="Gene3D" id="3.50.4.10">
    <property type="entry name" value="Hepatocyte Growth Factor"/>
    <property type="match status" value="2"/>
</dbReference>
<reference evidence="3 4" key="1">
    <citation type="submission" date="2021-03" db="EMBL/GenBank/DDBJ databases">
        <title>Whole genome sequence of Jiella sp. MQZ13P-4.</title>
        <authorList>
            <person name="Tuo L."/>
        </authorList>
    </citation>
    <scope>NUCLEOTIDE SEQUENCE [LARGE SCALE GENOMIC DNA]</scope>
    <source>
        <strain evidence="3 4">MQZ13P-4</strain>
    </source>
</reference>
<name>A0ABS3IZX8_9HYPH</name>
<keyword evidence="4" id="KW-1185">Reference proteome</keyword>
<keyword evidence="1" id="KW-0472">Membrane</keyword>
<protein>
    <submittedName>
        <fullName evidence="3">PAN domain-containing protein</fullName>
    </submittedName>
</protein>
<dbReference type="EMBL" id="JAFMPY010000001">
    <property type="protein sequence ID" value="MBO0902362.1"/>
    <property type="molecule type" value="Genomic_DNA"/>
</dbReference>
<dbReference type="InterPro" id="IPR003609">
    <property type="entry name" value="Pan_app"/>
</dbReference>